<proteinExistence type="predicted"/>
<feature type="compositionally biased region" description="Polar residues" evidence="1">
    <location>
        <begin position="53"/>
        <end position="68"/>
    </location>
</feature>
<dbReference type="EMBL" id="JASCZI010121883">
    <property type="protein sequence ID" value="MED6163206.1"/>
    <property type="molecule type" value="Genomic_DNA"/>
</dbReference>
<name>A0ABU6UQ18_9FABA</name>
<feature type="compositionally biased region" description="Low complexity" evidence="1">
    <location>
        <begin position="86"/>
        <end position="99"/>
    </location>
</feature>
<accession>A0ABU6UQ18</accession>
<evidence type="ECO:0000313" key="3">
    <source>
        <dbReference type="Proteomes" id="UP001341840"/>
    </source>
</evidence>
<dbReference type="Proteomes" id="UP001341840">
    <property type="component" value="Unassembled WGS sequence"/>
</dbReference>
<feature type="region of interest" description="Disordered" evidence="1">
    <location>
        <begin position="53"/>
        <end position="138"/>
    </location>
</feature>
<sequence>MRGAPQNQRIRVQDQHRAKGRNLSGDLLGLVKGSAVPSSGSLDGIIEHQVSLPPSQHHQCGRSPTESPSHSRHNSHGHDLNTLIRTSSFSSSSLTKSGTWRQKQREHHGHQPPSSCLPSVQQFSTTTAGSGDGNEGDDGRMTAQLLPCSCRIPPCFPINLSLSRSLTMPPSFFVTAIPSPACAVTIFFPFLSPLFSHTPSLVHSFICACVSGVVCVG</sequence>
<feature type="compositionally biased region" description="Polar residues" evidence="1">
    <location>
        <begin position="112"/>
        <end position="129"/>
    </location>
</feature>
<evidence type="ECO:0000313" key="2">
    <source>
        <dbReference type="EMBL" id="MED6163206.1"/>
    </source>
</evidence>
<keyword evidence="3" id="KW-1185">Reference proteome</keyword>
<evidence type="ECO:0000256" key="1">
    <source>
        <dbReference type="SAM" id="MobiDB-lite"/>
    </source>
</evidence>
<gene>
    <name evidence="2" type="ORF">PIB30_077741</name>
</gene>
<reference evidence="2 3" key="1">
    <citation type="journal article" date="2023" name="Plants (Basel)">
        <title>Bridging the Gap: Combining Genomics and Transcriptomics Approaches to Understand Stylosanthes scabra, an Orphan Legume from the Brazilian Caatinga.</title>
        <authorList>
            <person name="Ferreira-Neto J.R.C."/>
            <person name="da Silva M.D."/>
            <person name="Binneck E."/>
            <person name="de Melo N.F."/>
            <person name="da Silva R.H."/>
            <person name="de Melo A.L.T.M."/>
            <person name="Pandolfi V."/>
            <person name="Bustamante F.O."/>
            <person name="Brasileiro-Vidal A.C."/>
            <person name="Benko-Iseppon A.M."/>
        </authorList>
    </citation>
    <scope>NUCLEOTIDE SEQUENCE [LARGE SCALE GENOMIC DNA]</scope>
    <source>
        <tissue evidence="2">Leaves</tissue>
    </source>
</reference>
<organism evidence="2 3">
    <name type="scientific">Stylosanthes scabra</name>
    <dbReference type="NCBI Taxonomy" id="79078"/>
    <lineage>
        <taxon>Eukaryota</taxon>
        <taxon>Viridiplantae</taxon>
        <taxon>Streptophyta</taxon>
        <taxon>Embryophyta</taxon>
        <taxon>Tracheophyta</taxon>
        <taxon>Spermatophyta</taxon>
        <taxon>Magnoliopsida</taxon>
        <taxon>eudicotyledons</taxon>
        <taxon>Gunneridae</taxon>
        <taxon>Pentapetalae</taxon>
        <taxon>rosids</taxon>
        <taxon>fabids</taxon>
        <taxon>Fabales</taxon>
        <taxon>Fabaceae</taxon>
        <taxon>Papilionoideae</taxon>
        <taxon>50 kb inversion clade</taxon>
        <taxon>dalbergioids sensu lato</taxon>
        <taxon>Dalbergieae</taxon>
        <taxon>Pterocarpus clade</taxon>
        <taxon>Stylosanthes</taxon>
    </lineage>
</organism>
<protein>
    <submittedName>
        <fullName evidence="2">Uncharacterized protein</fullName>
    </submittedName>
</protein>
<feature type="compositionally biased region" description="Polar residues" evidence="1">
    <location>
        <begin position="1"/>
        <end position="10"/>
    </location>
</feature>
<feature type="region of interest" description="Disordered" evidence="1">
    <location>
        <begin position="1"/>
        <end position="21"/>
    </location>
</feature>
<comment type="caution">
    <text evidence="2">The sequence shown here is derived from an EMBL/GenBank/DDBJ whole genome shotgun (WGS) entry which is preliminary data.</text>
</comment>